<evidence type="ECO:0000313" key="3">
    <source>
        <dbReference type="EMBL" id="GAN06244.1"/>
    </source>
</evidence>
<dbReference type="PANTHER" id="PTHR31145">
    <property type="entry name" value="INTEGRAL MEMBRANE PROTEIN (AFU_ORTHOLOGUE AFUA_7G01610)"/>
    <property type="match status" value="1"/>
</dbReference>
<protein>
    <recommendedName>
        <fullName evidence="2">TRP C-terminal domain-containing protein</fullName>
    </recommendedName>
</protein>
<dbReference type="OrthoDB" id="2115177at2759"/>
<dbReference type="STRING" id="91626.A0A0C9MG74"/>
<feature type="transmembrane region" description="Helical" evidence="1">
    <location>
        <begin position="386"/>
        <end position="408"/>
    </location>
</feature>
<keyword evidence="4" id="KW-1185">Reference proteome</keyword>
<name>A0A0C9MG74_9FUNG</name>
<feature type="transmembrane region" description="Helical" evidence="1">
    <location>
        <begin position="194"/>
        <end position="214"/>
    </location>
</feature>
<dbReference type="PANTHER" id="PTHR31145:SF6">
    <property type="entry name" value="INTEGRAL MEMBRANE PROTEIN (AFU_ORTHOLOGUE AFUA_7G01610)"/>
    <property type="match status" value="1"/>
</dbReference>
<feature type="transmembrane region" description="Helical" evidence="1">
    <location>
        <begin position="484"/>
        <end position="502"/>
    </location>
</feature>
<evidence type="ECO:0000313" key="4">
    <source>
        <dbReference type="Proteomes" id="UP000053815"/>
    </source>
</evidence>
<keyword evidence="1" id="KW-1133">Transmembrane helix</keyword>
<proteinExistence type="predicted"/>
<feature type="transmembrane region" description="Helical" evidence="1">
    <location>
        <begin position="452"/>
        <end position="472"/>
    </location>
</feature>
<feature type="transmembrane region" description="Helical" evidence="1">
    <location>
        <begin position="252"/>
        <end position="274"/>
    </location>
</feature>
<dbReference type="InterPro" id="IPR010308">
    <property type="entry name" value="TRP_C"/>
</dbReference>
<feature type="transmembrane region" description="Helical" evidence="1">
    <location>
        <begin position="124"/>
        <end position="147"/>
    </location>
</feature>
<reference evidence="3" key="1">
    <citation type="submission" date="2014-09" db="EMBL/GenBank/DDBJ databases">
        <title>Draft genome sequence of an oleaginous Mucoromycotina fungus Mucor ambiguus NBRC6742.</title>
        <authorList>
            <person name="Takeda I."/>
            <person name="Yamane N."/>
            <person name="Morita T."/>
            <person name="Tamano K."/>
            <person name="Machida M."/>
            <person name="Baker S."/>
            <person name="Koike H."/>
        </authorList>
    </citation>
    <scope>NUCLEOTIDE SEQUENCE</scope>
    <source>
        <strain evidence="3">NBRC 6742</strain>
    </source>
</reference>
<dbReference type="AlphaFoldDB" id="A0A0C9MG74"/>
<gene>
    <name evidence="3" type="ORF">MAM1_0116c05724</name>
</gene>
<dbReference type="Proteomes" id="UP000053815">
    <property type="component" value="Unassembled WGS sequence"/>
</dbReference>
<dbReference type="GO" id="GO:0016020">
    <property type="term" value="C:membrane"/>
    <property type="evidence" value="ECO:0007669"/>
    <property type="project" value="TreeGrafter"/>
</dbReference>
<accession>A0A0C9MG74</accession>
<feature type="transmembrane region" description="Helical" evidence="1">
    <location>
        <begin position="159"/>
        <end position="182"/>
    </location>
</feature>
<sequence>MPQRQQQQRPELVPNKLGIATRENITNLNPQQSYYAAARTETSLGASDKHTTVVLNRFCQDVYQDCPVIMNNYTLIQKTVQLPNTNVPLLDIIVQYSAWTGNQAPITCLTLAPIAYQNPLWSHLFRYVPIGVAALALVTTCVAIYATTPIDRGKITINYFPMALQLALPNVFQVIYYAQFIVTMGQLNLSYPKFYPLFASDFAWSFLMLPSHWITQNARLATQSEQQSPAIDGMSNYTANIGLDVSDVFITVFVYFLLLVTLCLIGLVIVWLIAKLQTVISTADAVADDIATDVAYVGLLKIPQPTTWNSIAAILLKCVTLCYLPLTITSLYQLMLPSHWYMLLMAALVVVFLSFLLYGWIAFVMLKLGDTASVLIQSATFTRIGFLYCLFSDGHATFFFVSVVHNMITSLMVSIFQKNGTAQLIVIIIIEAADFVFTLIKWPYVTRQMNVFFTLIGFLRLMSTLLNITHVTSLSVSDYTKQCVAYVQVCFHILAIALFLCVEVKNLLAILLGTSDKQFEEGDAIPVRMMTWPRYKRNIHRSYFSHEEELQSENRSLIYAANTNKPLHASKSPYRRHLSVAPLLSNDNMISPPALPPHIEMSKLSSANPSTIPLLSVPPIAATDDMTTIDLNNTSNIAIAATSNRTKHYSNCNLHCKYSDTASDSLDNESSTTNCWPDTSIRHEMQTNHNQKQYPLI</sequence>
<evidence type="ECO:0000259" key="2">
    <source>
        <dbReference type="Pfam" id="PF06011"/>
    </source>
</evidence>
<dbReference type="EMBL" id="DF836405">
    <property type="protein sequence ID" value="GAN06244.1"/>
    <property type="molecule type" value="Genomic_DNA"/>
</dbReference>
<feature type="transmembrane region" description="Helical" evidence="1">
    <location>
        <begin position="340"/>
        <end position="366"/>
    </location>
</feature>
<feature type="domain" description="TRP C-terminal" evidence="2">
    <location>
        <begin position="222"/>
        <end position="520"/>
    </location>
</feature>
<feature type="transmembrane region" description="Helical" evidence="1">
    <location>
        <begin position="311"/>
        <end position="334"/>
    </location>
</feature>
<dbReference type="GO" id="GO:0055085">
    <property type="term" value="P:transmembrane transport"/>
    <property type="evidence" value="ECO:0007669"/>
    <property type="project" value="TreeGrafter"/>
</dbReference>
<keyword evidence="1" id="KW-0812">Transmembrane</keyword>
<evidence type="ECO:0000256" key="1">
    <source>
        <dbReference type="SAM" id="Phobius"/>
    </source>
</evidence>
<keyword evidence="1" id="KW-0472">Membrane</keyword>
<dbReference type="Pfam" id="PF06011">
    <property type="entry name" value="TRP"/>
    <property type="match status" value="1"/>
</dbReference>
<feature type="transmembrane region" description="Helical" evidence="1">
    <location>
        <begin position="420"/>
        <end position="440"/>
    </location>
</feature>
<organism evidence="3">
    <name type="scientific">Mucor ambiguus</name>
    <dbReference type="NCBI Taxonomy" id="91626"/>
    <lineage>
        <taxon>Eukaryota</taxon>
        <taxon>Fungi</taxon>
        <taxon>Fungi incertae sedis</taxon>
        <taxon>Mucoromycota</taxon>
        <taxon>Mucoromycotina</taxon>
        <taxon>Mucoromycetes</taxon>
        <taxon>Mucorales</taxon>
        <taxon>Mucorineae</taxon>
        <taxon>Mucoraceae</taxon>
        <taxon>Mucor</taxon>
    </lineage>
</organism>
<dbReference type="InterPro" id="IPR040241">
    <property type="entry name" value="TRP_Flc/Pkd2-like"/>
</dbReference>